<keyword evidence="7" id="KW-0645">Protease</keyword>
<feature type="transmembrane region" description="Helical" evidence="5">
    <location>
        <begin position="140"/>
        <end position="160"/>
    </location>
</feature>
<evidence type="ECO:0000256" key="4">
    <source>
        <dbReference type="ARBA" id="ARBA00023136"/>
    </source>
</evidence>
<dbReference type="GO" id="GO:0016020">
    <property type="term" value="C:membrane"/>
    <property type="evidence" value="ECO:0007669"/>
    <property type="project" value="UniProtKB-SubCell"/>
</dbReference>
<gene>
    <name evidence="7" type="ORF">GO499_18245</name>
</gene>
<evidence type="ECO:0000256" key="3">
    <source>
        <dbReference type="ARBA" id="ARBA00022989"/>
    </source>
</evidence>
<dbReference type="InterPro" id="IPR022764">
    <property type="entry name" value="Peptidase_S54_rhomboid_dom"/>
</dbReference>
<protein>
    <submittedName>
        <fullName evidence="7">Rhomboid family intramembrane serine protease</fullName>
    </submittedName>
</protein>
<sequence length="235" mass="25257">MHNPDQNASPFNALPPVLVALALAMGLIEVAFQLGARGLIGGPEAVGWRIAAAQRFGFVDQVFEYARATGTWNLDTAARFFTYPFIHQNATHALFAVALLLAIGNYASRVFSGLALAIVFVAASFCGALAHGLIMQGGYALLGAYPPLYGFLGLMTWTLWIIARQKGENPIMAFRLVGVLVALQLLFFVYYQLLQGDGGQLTIASEAAGFLTGFGLAPLLIPGGLRRLRARLQNR</sequence>
<dbReference type="AlphaFoldDB" id="A0A6P1T8P6"/>
<accession>A0A6P1T8P6</accession>
<feature type="domain" description="Peptidase S54 rhomboid" evidence="6">
    <location>
        <begin position="78"/>
        <end position="221"/>
    </location>
</feature>
<feature type="transmembrane region" description="Helical" evidence="5">
    <location>
        <begin position="90"/>
        <end position="107"/>
    </location>
</feature>
<dbReference type="SUPFAM" id="SSF144091">
    <property type="entry name" value="Rhomboid-like"/>
    <property type="match status" value="1"/>
</dbReference>
<keyword evidence="8" id="KW-1185">Reference proteome</keyword>
<evidence type="ECO:0000256" key="2">
    <source>
        <dbReference type="ARBA" id="ARBA00022692"/>
    </source>
</evidence>
<dbReference type="KEGG" id="amaq:GO499_18245"/>
<keyword evidence="3 5" id="KW-1133">Transmembrane helix</keyword>
<feature type="transmembrane region" description="Helical" evidence="5">
    <location>
        <begin position="172"/>
        <end position="191"/>
    </location>
</feature>
<dbReference type="GO" id="GO:0004252">
    <property type="term" value="F:serine-type endopeptidase activity"/>
    <property type="evidence" value="ECO:0007669"/>
    <property type="project" value="InterPro"/>
</dbReference>
<keyword evidence="2 5" id="KW-0812">Transmembrane</keyword>
<feature type="transmembrane region" description="Helical" evidence="5">
    <location>
        <begin position="203"/>
        <end position="225"/>
    </location>
</feature>
<evidence type="ECO:0000256" key="1">
    <source>
        <dbReference type="ARBA" id="ARBA00004141"/>
    </source>
</evidence>
<dbReference type="EMBL" id="CP046620">
    <property type="protein sequence ID" value="QHQ36982.1"/>
    <property type="molecule type" value="Genomic_DNA"/>
</dbReference>
<dbReference type="InterPro" id="IPR035952">
    <property type="entry name" value="Rhomboid-like_sf"/>
</dbReference>
<dbReference type="Proteomes" id="UP000464495">
    <property type="component" value="Chromosome"/>
</dbReference>
<name>A0A6P1T8P6_9RHOB</name>
<evidence type="ECO:0000313" key="7">
    <source>
        <dbReference type="EMBL" id="QHQ36982.1"/>
    </source>
</evidence>
<feature type="transmembrane region" description="Helical" evidence="5">
    <location>
        <begin position="12"/>
        <end position="32"/>
    </location>
</feature>
<evidence type="ECO:0000259" key="6">
    <source>
        <dbReference type="Pfam" id="PF01694"/>
    </source>
</evidence>
<evidence type="ECO:0000256" key="5">
    <source>
        <dbReference type="SAM" id="Phobius"/>
    </source>
</evidence>
<feature type="transmembrane region" description="Helical" evidence="5">
    <location>
        <begin position="114"/>
        <end position="134"/>
    </location>
</feature>
<organism evidence="7 8">
    <name type="scientific">Algicella marina</name>
    <dbReference type="NCBI Taxonomy" id="2683284"/>
    <lineage>
        <taxon>Bacteria</taxon>
        <taxon>Pseudomonadati</taxon>
        <taxon>Pseudomonadota</taxon>
        <taxon>Alphaproteobacteria</taxon>
        <taxon>Rhodobacterales</taxon>
        <taxon>Paracoccaceae</taxon>
        <taxon>Algicella</taxon>
    </lineage>
</organism>
<dbReference type="RefSeq" id="WP_161863524.1">
    <property type="nucleotide sequence ID" value="NZ_CP046620.1"/>
</dbReference>
<keyword evidence="4 5" id="KW-0472">Membrane</keyword>
<keyword evidence="7" id="KW-0378">Hydrolase</keyword>
<comment type="subcellular location">
    <subcellularLocation>
        <location evidence="1">Membrane</location>
        <topology evidence="1">Multi-pass membrane protein</topology>
    </subcellularLocation>
</comment>
<dbReference type="Gene3D" id="1.20.1540.10">
    <property type="entry name" value="Rhomboid-like"/>
    <property type="match status" value="1"/>
</dbReference>
<dbReference type="Pfam" id="PF01694">
    <property type="entry name" value="Rhomboid"/>
    <property type="match status" value="1"/>
</dbReference>
<reference evidence="7 8" key="1">
    <citation type="submission" date="2019-12" db="EMBL/GenBank/DDBJ databases">
        <title>Complete genome sequence of Algicella marina strain 9Alg 56(T) isolated from the red alga Tichocarpus crinitus.</title>
        <authorList>
            <person name="Kim S.-G."/>
            <person name="Nedashkovskaya O.I."/>
        </authorList>
    </citation>
    <scope>NUCLEOTIDE SEQUENCE [LARGE SCALE GENOMIC DNA]</scope>
    <source>
        <strain evidence="7 8">9Alg 56</strain>
    </source>
</reference>
<proteinExistence type="predicted"/>
<dbReference type="GO" id="GO:0006508">
    <property type="term" value="P:proteolysis"/>
    <property type="evidence" value="ECO:0007669"/>
    <property type="project" value="UniProtKB-KW"/>
</dbReference>
<evidence type="ECO:0000313" key="8">
    <source>
        <dbReference type="Proteomes" id="UP000464495"/>
    </source>
</evidence>